<dbReference type="Pfam" id="PF00589">
    <property type="entry name" value="Phage_integrase"/>
    <property type="match status" value="1"/>
</dbReference>
<dbReference type="PANTHER" id="PTHR30349">
    <property type="entry name" value="PHAGE INTEGRASE-RELATED"/>
    <property type="match status" value="1"/>
</dbReference>
<dbReference type="Proteomes" id="UP000285610">
    <property type="component" value="Unassembled WGS sequence"/>
</dbReference>
<dbReference type="AlphaFoldDB" id="A0A415SCM5"/>
<keyword evidence="4 6" id="KW-0238">DNA-binding</keyword>
<proteinExistence type="inferred from homology"/>
<dbReference type="RefSeq" id="WP_118444222.1">
    <property type="nucleotide sequence ID" value="NZ_DAWDPA010000002.1"/>
</dbReference>
<dbReference type="Pfam" id="PF14659">
    <property type="entry name" value="Phage_int_SAM_3"/>
    <property type="match status" value="1"/>
</dbReference>
<dbReference type="EMBL" id="QRQE01000005">
    <property type="protein sequence ID" value="RHM80414.1"/>
    <property type="molecule type" value="Genomic_DNA"/>
</dbReference>
<evidence type="ECO:0000256" key="3">
    <source>
        <dbReference type="ARBA" id="ARBA00022908"/>
    </source>
</evidence>
<evidence type="ECO:0000313" key="10">
    <source>
        <dbReference type="EMBL" id="RHM80414.1"/>
    </source>
</evidence>
<organism evidence="10 11">
    <name type="scientific">Mediterraneibacter gnavus</name>
    <name type="common">Ruminococcus gnavus</name>
    <dbReference type="NCBI Taxonomy" id="33038"/>
    <lineage>
        <taxon>Bacteria</taxon>
        <taxon>Bacillati</taxon>
        <taxon>Bacillota</taxon>
        <taxon>Clostridia</taxon>
        <taxon>Lachnospirales</taxon>
        <taxon>Lachnospiraceae</taxon>
        <taxon>Mediterraneibacter</taxon>
    </lineage>
</organism>
<sequence length="393" mass="46167">MAVDKRGRKLPKGIRQRYNDFEGRFMYQGERYLVHGKTVTETQKAMTELRYKLEHGLYVVKEKITLDKWFETWIDEYKRKQVKIGTCIRYQEVYGDIIQKRMGMKYINEIRGEHIQKLYNELSDQGYSNATIKLGRAILSGCLKQAVKNKLIERNPVEIADLPRQTEKKERQAMTREQQALFMEYAKESYLHNYFEVMLRTGMRSGELRGLIYARDIDKKNKVIHVQRTLKYGNVQGYKIPQNMIVKKEYQEKVGATFFTDAPKTASSRRDIPMTAEIERCLDAQRSYWGFKVDSLDRFLFCTETGDPLSKERVQSEINRIIKRIREDGHDFPRITSHVFRHTFATRAIEAGMQPQVLKTILGHSSLAMTMDLYSHVLPDTKAQEMEKIANIF</sequence>
<dbReference type="InterPro" id="IPR011010">
    <property type="entry name" value="DNA_brk_join_enz"/>
</dbReference>
<dbReference type="GO" id="GO:0003677">
    <property type="term" value="F:DNA binding"/>
    <property type="evidence" value="ECO:0007669"/>
    <property type="project" value="UniProtKB-UniRule"/>
</dbReference>
<evidence type="ECO:0000259" key="8">
    <source>
        <dbReference type="PROSITE" id="PS51900"/>
    </source>
</evidence>
<gene>
    <name evidence="10" type="ORF">DWZ50_02855</name>
    <name evidence="9" type="ORF">PNW85_21075</name>
</gene>
<dbReference type="InterPro" id="IPR044068">
    <property type="entry name" value="CB"/>
</dbReference>
<name>A0A415SCM5_MEDGN</name>
<comment type="similarity">
    <text evidence="2">Belongs to the 'phage' integrase family.</text>
</comment>
<dbReference type="InterPro" id="IPR002104">
    <property type="entry name" value="Integrase_catalytic"/>
</dbReference>
<keyword evidence="3" id="KW-0229">DNA integration</keyword>
<evidence type="ECO:0000313" key="9">
    <source>
        <dbReference type="EMBL" id="MDB8689082.1"/>
    </source>
</evidence>
<keyword evidence="5" id="KW-0233">DNA recombination</keyword>
<dbReference type="PROSITE" id="PS51898">
    <property type="entry name" value="TYR_RECOMBINASE"/>
    <property type="match status" value="1"/>
</dbReference>
<reference evidence="10 11" key="1">
    <citation type="submission" date="2018-08" db="EMBL/GenBank/DDBJ databases">
        <title>A genome reference for cultivated species of the human gut microbiota.</title>
        <authorList>
            <person name="Zou Y."/>
            <person name="Xue W."/>
            <person name="Luo G."/>
        </authorList>
    </citation>
    <scope>NUCLEOTIDE SEQUENCE [LARGE SCALE GENOMIC DNA]</scope>
    <source>
        <strain evidence="10 11">AF33-12</strain>
    </source>
</reference>
<comment type="caution">
    <text evidence="10">The sequence shown here is derived from an EMBL/GenBank/DDBJ whole genome shotgun (WGS) entry which is preliminary data.</text>
</comment>
<dbReference type="SUPFAM" id="SSF56349">
    <property type="entry name" value="DNA breaking-rejoining enzymes"/>
    <property type="match status" value="1"/>
</dbReference>
<evidence type="ECO:0000313" key="11">
    <source>
        <dbReference type="Proteomes" id="UP000285610"/>
    </source>
</evidence>
<evidence type="ECO:0000256" key="1">
    <source>
        <dbReference type="ARBA" id="ARBA00003283"/>
    </source>
</evidence>
<dbReference type="InterPro" id="IPR010998">
    <property type="entry name" value="Integrase_recombinase_N"/>
</dbReference>
<dbReference type="GO" id="GO:0015074">
    <property type="term" value="P:DNA integration"/>
    <property type="evidence" value="ECO:0007669"/>
    <property type="project" value="UniProtKB-KW"/>
</dbReference>
<feature type="domain" description="Tyr recombinase" evidence="7">
    <location>
        <begin position="169"/>
        <end position="387"/>
    </location>
</feature>
<comment type="function">
    <text evidence="1">Site-specific tyrosine recombinase, which acts by catalyzing the cutting and rejoining of the recombining DNA molecules.</text>
</comment>
<dbReference type="Gene3D" id="1.10.150.130">
    <property type="match status" value="1"/>
</dbReference>
<dbReference type="Proteomes" id="UP001212160">
    <property type="component" value="Unassembled WGS sequence"/>
</dbReference>
<dbReference type="EMBL" id="JAQMLA010000222">
    <property type="protein sequence ID" value="MDB8689082.1"/>
    <property type="molecule type" value="Genomic_DNA"/>
</dbReference>
<reference evidence="9" key="2">
    <citation type="submission" date="2023-01" db="EMBL/GenBank/DDBJ databases">
        <title>Human gut microbiome strain richness.</title>
        <authorList>
            <person name="Chen-Liaw A."/>
        </authorList>
    </citation>
    <scope>NUCLEOTIDE SEQUENCE</scope>
    <source>
        <strain evidence="9">RTP21484st1_H11_RTP21484_190118</strain>
    </source>
</reference>
<evidence type="ECO:0000256" key="4">
    <source>
        <dbReference type="ARBA" id="ARBA00023125"/>
    </source>
</evidence>
<evidence type="ECO:0000256" key="5">
    <source>
        <dbReference type="ARBA" id="ARBA00023172"/>
    </source>
</evidence>
<dbReference type="Gene3D" id="1.10.443.10">
    <property type="entry name" value="Intergrase catalytic core"/>
    <property type="match status" value="1"/>
</dbReference>
<evidence type="ECO:0000256" key="6">
    <source>
        <dbReference type="PROSITE-ProRule" id="PRU01248"/>
    </source>
</evidence>
<feature type="domain" description="Core-binding (CB)" evidence="8">
    <location>
        <begin position="64"/>
        <end position="147"/>
    </location>
</feature>
<dbReference type="PANTHER" id="PTHR30349:SF41">
    <property type="entry name" value="INTEGRASE_RECOMBINASE PROTEIN MJ0367-RELATED"/>
    <property type="match status" value="1"/>
</dbReference>
<dbReference type="PROSITE" id="PS51900">
    <property type="entry name" value="CB"/>
    <property type="match status" value="1"/>
</dbReference>
<evidence type="ECO:0000259" key="7">
    <source>
        <dbReference type="PROSITE" id="PS51898"/>
    </source>
</evidence>
<protein>
    <submittedName>
        <fullName evidence="10">Site-specific integrase</fullName>
    </submittedName>
</protein>
<accession>A0A415SCM5</accession>
<dbReference type="GO" id="GO:0006310">
    <property type="term" value="P:DNA recombination"/>
    <property type="evidence" value="ECO:0007669"/>
    <property type="project" value="UniProtKB-KW"/>
</dbReference>
<dbReference type="CDD" id="cd01189">
    <property type="entry name" value="INT_ICEBs1_C_like"/>
    <property type="match status" value="1"/>
</dbReference>
<evidence type="ECO:0000256" key="2">
    <source>
        <dbReference type="ARBA" id="ARBA00008857"/>
    </source>
</evidence>
<dbReference type="InterPro" id="IPR004107">
    <property type="entry name" value="Integrase_SAM-like_N"/>
</dbReference>
<dbReference type="InterPro" id="IPR050090">
    <property type="entry name" value="Tyrosine_recombinase_XerCD"/>
</dbReference>
<dbReference type="InterPro" id="IPR013762">
    <property type="entry name" value="Integrase-like_cat_sf"/>
</dbReference>